<reference evidence="6" key="1">
    <citation type="submission" date="2022-08" db="UniProtKB">
        <authorList>
            <consortium name="EnsemblMetazoa"/>
        </authorList>
    </citation>
    <scope>IDENTIFICATION</scope>
    <source>
        <strain evidence="6">EBRO</strain>
    </source>
</reference>
<dbReference type="CDD" id="cd00190">
    <property type="entry name" value="Tryp_SPc"/>
    <property type="match status" value="1"/>
</dbReference>
<dbReference type="PROSITE" id="PS00134">
    <property type="entry name" value="TRYPSIN_HIS"/>
    <property type="match status" value="1"/>
</dbReference>
<dbReference type="PANTHER" id="PTHR24276">
    <property type="entry name" value="POLYSERASE-RELATED"/>
    <property type="match status" value="1"/>
</dbReference>
<dbReference type="SMART" id="SM00020">
    <property type="entry name" value="Tryp_SPc"/>
    <property type="match status" value="1"/>
</dbReference>
<protein>
    <submittedName>
        <fullName evidence="6">Uncharacterized protein</fullName>
    </submittedName>
</protein>
<keyword evidence="1" id="KW-0645">Protease</keyword>
<dbReference type="PANTHER" id="PTHR24276:SF91">
    <property type="entry name" value="AT26814P-RELATED"/>
    <property type="match status" value="1"/>
</dbReference>
<proteinExistence type="inferred from homology"/>
<dbReference type="Pfam" id="PF00089">
    <property type="entry name" value="Trypsin"/>
    <property type="match status" value="1"/>
</dbReference>
<dbReference type="InterPro" id="IPR043504">
    <property type="entry name" value="Peptidase_S1_PA_chymotrypsin"/>
</dbReference>
<dbReference type="InterPro" id="IPR001314">
    <property type="entry name" value="Peptidase_S1A"/>
</dbReference>
<dbReference type="STRING" id="41427.A0A182IPY8"/>
<evidence type="ECO:0000256" key="2">
    <source>
        <dbReference type="ARBA" id="ARBA00022801"/>
    </source>
</evidence>
<evidence type="ECO:0000313" key="6">
    <source>
        <dbReference type="EnsemblMetazoa" id="AATE003239-PA.1"/>
    </source>
</evidence>
<dbReference type="GO" id="GO:0004252">
    <property type="term" value="F:serine-type endopeptidase activity"/>
    <property type="evidence" value="ECO:0007669"/>
    <property type="project" value="InterPro"/>
</dbReference>
<dbReference type="InterPro" id="IPR018114">
    <property type="entry name" value="TRYPSIN_HIS"/>
</dbReference>
<dbReference type="AlphaFoldDB" id="A0A182IPY8"/>
<evidence type="ECO:0000256" key="3">
    <source>
        <dbReference type="ARBA" id="ARBA00022825"/>
    </source>
</evidence>
<dbReference type="InterPro" id="IPR050430">
    <property type="entry name" value="Peptidase_S1"/>
</dbReference>
<dbReference type="InterPro" id="IPR001254">
    <property type="entry name" value="Trypsin_dom"/>
</dbReference>
<dbReference type="Gene3D" id="2.40.10.10">
    <property type="entry name" value="Trypsin-like serine proteases"/>
    <property type="match status" value="2"/>
</dbReference>
<keyword evidence="2" id="KW-0378">Hydrolase</keyword>
<dbReference type="EnsemblMetazoa" id="AATE003239-RA">
    <property type="protein sequence ID" value="AATE003239-PA.1"/>
    <property type="gene ID" value="AATE003239"/>
</dbReference>
<accession>A0A182IPY8</accession>
<keyword evidence="4" id="KW-1015">Disulfide bond</keyword>
<sequence>MVRCSVVVSSLVLVAGICVVRSLPAGSNRIVGGLPASDTQMPYQVALFYDGQFRCGGSIISARHILTAAHCVVTAGQLLDASLLTVHAGSADVNVGDHRHQVLEAHPHENYGNMRHDIAVLVMEDVFAFDAFTQPIGLMEAEVPVGSEVVISGYGRTGDVLPASEVLLYNTMYVVDDMFCNSVVDLYHTGLICFDKPGNHGACNGDSGGPAVYDGKLVGVANFIRDHCGGNFPDGYAKVSFYVAWVRQFLE</sequence>
<dbReference type="FunFam" id="2.40.10.10:FF:000068">
    <property type="entry name" value="transmembrane protease serine 2"/>
    <property type="match status" value="1"/>
</dbReference>
<dbReference type="PRINTS" id="PR00722">
    <property type="entry name" value="CHYMOTRYPSIN"/>
</dbReference>
<evidence type="ECO:0000256" key="4">
    <source>
        <dbReference type="ARBA" id="ARBA00023157"/>
    </source>
</evidence>
<name>A0A182IPY8_ANOAO</name>
<dbReference type="InterPro" id="IPR009003">
    <property type="entry name" value="Peptidase_S1_PA"/>
</dbReference>
<dbReference type="SUPFAM" id="SSF50494">
    <property type="entry name" value="Trypsin-like serine proteases"/>
    <property type="match status" value="1"/>
</dbReference>
<evidence type="ECO:0000256" key="5">
    <source>
        <dbReference type="ARBA" id="ARBA00024195"/>
    </source>
</evidence>
<evidence type="ECO:0000256" key="1">
    <source>
        <dbReference type="ARBA" id="ARBA00022670"/>
    </source>
</evidence>
<comment type="similarity">
    <text evidence="5">Belongs to the peptidase S1 family. CLIP subfamily.</text>
</comment>
<dbReference type="PROSITE" id="PS50240">
    <property type="entry name" value="TRYPSIN_DOM"/>
    <property type="match status" value="1"/>
</dbReference>
<keyword evidence="3" id="KW-0720">Serine protease</keyword>
<dbReference type="GO" id="GO:0006508">
    <property type="term" value="P:proteolysis"/>
    <property type="evidence" value="ECO:0007669"/>
    <property type="project" value="UniProtKB-KW"/>
</dbReference>
<organism evidence="6">
    <name type="scientific">Anopheles atroparvus</name>
    <name type="common">European mosquito</name>
    <dbReference type="NCBI Taxonomy" id="41427"/>
    <lineage>
        <taxon>Eukaryota</taxon>
        <taxon>Metazoa</taxon>
        <taxon>Ecdysozoa</taxon>
        <taxon>Arthropoda</taxon>
        <taxon>Hexapoda</taxon>
        <taxon>Insecta</taxon>
        <taxon>Pterygota</taxon>
        <taxon>Neoptera</taxon>
        <taxon>Endopterygota</taxon>
        <taxon>Diptera</taxon>
        <taxon>Nematocera</taxon>
        <taxon>Culicoidea</taxon>
        <taxon>Culicidae</taxon>
        <taxon>Anophelinae</taxon>
        <taxon>Anopheles</taxon>
    </lineage>
</organism>
<dbReference type="VEuPathDB" id="VectorBase:AATE003239"/>